<sequence length="365" mass="41152">MDKTRWMAGLLLLIFLTGCGDQRILERVGFIQTTTYDLMPDGTYKIVIALPKVDPESKVSRDILATVAHSVKEAKINLSKKSSLMLVNGQIRNVLFGLAVAKKGLDNHFDTLARDPSISPHMKITLVDGSAGAIMEKTYSHHKNTGKYIDHLLEKESKQHAVPKVTLYSFLRDYYDDGIDPVAPVIKDIGEGITIDAVGLFRDNKYIDKISSKETMILAVLRDSFKRGNIAIPLDKNNPSEVAMFNSLISRRKVNIIPNSEGKPAARILVRIKGTVLEYTGDLKLGEDKDRRELEKKISALLTAQGNQMIRFMQSKKVDSLGIGAYVRNQMSYSGWKKMDWHEEYSKMDIQCRIQMEIKNYGKIK</sequence>
<dbReference type="Pfam" id="PF05504">
    <property type="entry name" value="Spore_GerAC"/>
    <property type="match status" value="1"/>
</dbReference>
<dbReference type="InterPro" id="IPR008844">
    <property type="entry name" value="Spore_GerAC-like"/>
</dbReference>
<reference evidence="11" key="1">
    <citation type="journal article" date="2019" name="Int. J. Syst. Evol. Microbiol.">
        <title>The Global Catalogue of Microorganisms (GCM) 10K type strain sequencing project: providing services to taxonomists for standard genome sequencing and annotation.</title>
        <authorList>
            <consortium name="The Broad Institute Genomics Platform"/>
            <consortium name="The Broad Institute Genome Sequencing Center for Infectious Disease"/>
            <person name="Wu L."/>
            <person name="Ma J."/>
        </authorList>
    </citation>
    <scope>NUCLEOTIDE SEQUENCE [LARGE SCALE GENOMIC DNA]</scope>
    <source>
        <strain evidence="11">CCUG 53270</strain>
    </source>
</reference>
<dbReference type="InterPro" id="IPR046953">
    <property type="entry name" value="Spore_GerAC-like_C"/>
</dbReference>
<evidence type="ECO:0000256" key="7">
    <source>
        <dbReference type="ARBA" id="ARBA00023288"/>
    </source>
</evidence>
<evidence type="ECO:0000259" key="9">
    <source>
        <dbReference type="Pfam" id="PF25198"/>
    </source>
</evidence>
<evidence type="ECO:0000259" key="8">
    <source>
        <dbReference type="Pfam" id="PF05504"/>
    </source>
</evidence>
<dbReference type="PANTHER" id="PTHR35789:SF1">
    <property type="entry name" value="SPORE GERMINATION PROTEIN B3"/>
    <property type="match status" value="1"/>
</dbReference>
<keyword evidence="11" id="KW-1185">Reference proteome</keyword>
<comment type="caution">
    <text evidence="10">The sequence shown here is derived from an EMBL/GenBank/DDBJ whole genome shotgun (WGS) entry which is preliminary data.</text>
</comment>
<dbReference type="Pfam" id="PF25198">
    <property type="entry name" value="Spore_GerAC_N"/>
    <property type="match status" value="1"/>
</dbReference>
<dbReference type="PROSITE" id="PS51257">
    <property type="entry name" value="PROKAR_LIPOPROTEIN"/>
    <property type="match status" value="1"/>
</dbReference>
<evidence type="ECO:0000256" key="2">
    <source>
        <dbReference type="ARBA" id="ARBA00007886"/>
    </source>
</evidence>
<dbReference type="InterPro" id="IPR038501">
    <property type="entry name" value="Spore_GerAC_C_sf"/>
</dbReference>
<keyword evidence="6" id="KW-0564">Palmitate</keyword>
<evidence type="ECO:0000256" key="6">
    <source>
        <dbReference type="ARBA" id="ARBA00023139"/>
    </source>
</evidence>
<keyword evidence="5" id="KW-0472">Membrane</keyword>
<keyword evidence="4" id="KW-0732">Signal</keyword>
<dbReference type="PANTHER" id="PTHR35789">
    <property type="entry name" value="SPORE GERMINATION PROTEIN B3"/>
    <property type="match status" value="1"/>
</dbReference>
<gene>
    <name evidence="10" type="ORF">ACFQ4B_09380</name>
</gene>
<feature type="domain" description="Spore germination GerAC-like C-terminal" evidence="8">
    <location>
        <begin position="198"/>
        <end position="362"/>
    </location>
</feature>
<name>A0ABW3UL90_9BACL</name>
<evidence type="ECO:0000256" key="5">
    <source>
        <dbReference type="ARBA" id="ARBA00023136"/>
    </source>
</evidence>
<evidence type="ECO:0000313" key="10">
    <source>
        <dbReference type="EMBL" id="MFD1220330.1"/>
    </source>
</evidence>
<evidence type="ECO:0000256" key="3">
    <source>
        <dbReference type="ARBA" id="ARBA00022544"/>
    </source>
</evidence>
<evidence type="ECO:0000256" key="1">
    <source>
        <dbReference type="ARBA" id="ARBA00004635"/>
    </source>
</evidence>
<dbReference type="NCBIfam" id="TIGR02887">
    <property type="entry name" value="spore_ger_x_C"/>
    <property type="match status" value="1"/>
</dbReference>
<keyword evidence="3" id="KW-0309">Germination</keyword>
<comment type="similarity">
    <text evidence="2">Belongs to the GerABKC lipoprotein family.</text>
</comment>
<dbReference type="RefSeq" id="WP_345587019.1">
    <property type="nucleotide sequence ID" value="NZ_BAABJG010000006.1"/>
</dbReference>
<protein>
    <submittedName>
        <fullName evidence="10">Ger(X)C family spore germination protein</fullName>
    </submittedName>
</protein>
<evidence type="ECO:0000313" key="11">
    <source>
        <dbReference type="Proteomes" id="UP001597180"/>
    </source>
</evidence>
<comment type="subcellular location">
    <subcellularLocation>
        <location evidence="1">Membrane</location>
        <topology evidence="1">Lipid-anchor</topology>
    </subcellularLocation>
</comment>
<organism evidence="10 11">
    <name type="scientific">Paenibacillus vulneris</name>
    <dbReference type="NCBI Taxonomy" id="1133364"/>
    <lineage>
        <taxon>Bacteria</taxon>
        <taxon>Bacillati</taxon>
        <taxon>Bacillota</taxon>
        <taxon>Bacilli</taxon>
        <taxon>Bacillales</taxon>
        <taxon>Paenibacillaceae</taxon>
        <taxon>Paenibacillus</taxon>
    </lineage>
</organism>
<keyword evidence="7" id="KW-0449">Lipoprotein</keyword>
<dbReference type="Proteomes" id="UP001597180">
    <property type="component" value="Unassembled WGS sequence"/>
</dbReference>
<dbReference type="InterPro" id="IPR057336">
    <property type="entry name" value="GerAC_N"/>
</dbReference>
<feature type="domain" description="Spore germination protein N-terminal" evidence="9">
    <location>
        <begin position="21"/>
        <end position="187"/>
    </location>
</feature>
<dbReference type="Gene3D" id="3.30.300.210">
    <property type="entry name" value="Nutrient germinant receptor protein C, domain 3"/>
    <property type="match status" value="1"/>
</dbReference>
<accession>A0ABW3UL90</accession>
<proteinExistence type="inferred from homology"/>
<dbReference type="EMBL" id="JBHTLU010000013">
    <property type="protein sequence ID" value="MFD1220330.1"/>
    <property type="molecule type" value="Genomic_DNA"/>
</dbReference>
<evidence type="ECO:0000256" key="4">
    <source>
        <dbReference type="ARBA" id="ARBA00022729"/>
    </source>
</evidence>